<dbReference type="GO" id="GO:0016717">
    <property type="term" value="F:oxidoreductase activity, acting on paired donors, with oxidation of a pair of donors resulting in the reduction of molecular oxygen to two molecules of water"/>
    <property type="evidence" value="ECO:0007669"/>
    <property type="project" value="TreeGrafter"/>
</dbReference>
<evidence type="ECO:0000256" key="8">
    <source>
        <dbReference type="ARBA" id="ARBA00022692"/>
    </source>
</evidence>
<keyword evidence="12" id="KW-0560">Oxidoreductase</keyword>
<keyword evidence="11 16" id="KW-1133">Transmembrane helix</keyword>
<dbReference type="PROSITE" id="PS50255">
    <property type="entry name" value="CYTOCHROME_B5_2"/>
    <property type="match status" value="1"/>
</dbReference>
<evidence type="ECO:0000256" key="11">
    <source>
        <dbReference type="ARBA" id="ARBA00022989"/>
    </source>
</evidence>
<evidence type="ECO:0000256" key="12">
    <source>
        <dbReference type="ARBA" id="ARBA00023002"/>
    </source>
</evidence>
<dbReference type="InterPro" id="IPR012171">
    <property type="entry name" value="Fatty_acid_desaturase"/>
</dbReference>
<evidence type="ECO:0000256" key="13">
    <source>
        <dbReference type="ARBA" id="ARBA00023004"/>
    </source>
</evidence>
<dbReference type="InterPro" id="IPR036400">
    <property type="entry name" value="Cyt_B5-like_heme/steroid_sf"/>
</dbReference>
<dbReference type="GO" id="GO:0016020">
    <property type="term" value="C:membrane"/>
    <property type="evidence" value="ECO:0007669"/>
    <property type="project" value="UniProtKB-SubCell"/>
</dbReference>
<dbReference type="OrthoDB" id="260091at2759"/>
<keyword evidence="8 16" id="KW-0812">Transmembrane</keyword>
<proteinExistence type="inferred from homology"/>
<comment type="subcellular location">
    <subcellularLocation>
        <location evidence="1">Membrane</location>
        <topology evidence="1">Multi-pass membrane protein</topology>
    </subcellularLocation>
</comment>
<evidence type="ECO:0000256" key="3">
    <source>
        <dbReference type="ARBA" id="ARBA00004991"/>
    </source>
</evidence>
<feature type="transmembrane region" description="Helical" evidence="16">
    <location>
        <begin position="235"/>
        <end position="254"/>
    </location>
</feature>
<keyword evidence="9" id="KW-0479">Metal-binding</keyword>
<evidence type="ECO:0000256" key="6">
    <source>
        <dbReference type="ARBA" id="ARBA00016939"/>
    </source>
</evidence>
<dbReference type="EC" id="1.14.19.18" evidence="5"/>
<dbReference type="EMBL" id="JAACJJ010000014">
    <property type="protein sequence ID" value="KAF5327445.1"/>
    <property type="molecule type" value="Genomic_DNA"/>
</dbReference>
<keyword evidence="19" id="KW-1185">Reference proteome</keyword>
<evidence type="ECO:0000256" key="14">
    <source>
        <dbReference type="ARBA" id="ARBA00023098"/>
    </source>
</evidence>
<comment type="similarity">
    <text evidence="4">Belongs to the fatty acid desaturase type 1 family.</text>
</comment>
<dbReference type="CDD" id="cd03506">
    <property type="entry name" value="Delta6-FADS-like"/>
    <property type="match status" value="1"/>
</dbReference>
<dbReference type="PANTHER" id="PTHR19353:SF30">
    <property type="entry name" value="DELTA 8-(E)-SPHINGOLIPID DESATURASE"/>
    <property type="match status" value="1"/>
</dbReference>
<evidence type="ECO:0000313" key="19">
    <source>
        <dbReference type="Proteomes" id="UP000567179"/>
    </source>
</evidence>
<evidence type="ECO:0000256" key="5">
    <source>
        <dbReference type="ARBA" id="ARBA00012019"/>
    </source>
</evidence>
<keyword evidence="10" id="KW-0746">Sphingolipid metabolism</keyword>
<dbReference type="Pfam" id="PF00487">
    <property type="entry name" value="FA_desaturase"/>
    <property type="match status" value="1"/>
</dbReference>
<gene>
    <name evidence="18" type="ORF">D9619_004449</name>
</gene>
<dbReference type="InterPro" id="IPR005804">
    <property type="entry name" value="FA_desaturase_dom"/>
</dbReference>
<evidence type="ECO:0000256" key="1">
    <source>
        <dbReference type="ARBA" id="ARBA00004141"/>
    </source>
</evidence>
<organism evidence="18 19">
    <name type="scientific">Psilocybe cf. subviscida</name>
    <dbReference type="NCBI Taxonomy" id="2480587"/>
    <lineage>
        <taxon>Eukaryota</taxon>
        <taxon>Fungi</taxon>
        <taxon>Dikarya</taxon>
        <taxon>Basidiomycota</taxon>
        <taxon>Agaricomycotina</taxon>
        <taxon>Agaricomycetes</taxon>
        <taxon>Agaricomycetidae</taxon>
        <taxon>Agaricales</taxon>
        <taxon>Agaricineae</taxon>
        <taxon>Strophariaceae</taxon>
        <taxon>Psilocybe</taxon>
    </lineage>
</organism>
<keyword evidence="14" id="KW-0443">Lipid metabolism</keyword>
<feature type="transmembrane region" description="Helical" evidence="16">
    <location>
        <begin position="313"/>
        <end position="333"/>
    </location>
</feature>
<dbReference type="PIRSF" id="PIRSF015921">
    <property type="entry name" value="FA_sphinglp_des"/>
    <property type="match status" value="1"/>
</dbReference>
<dbReference type="GO" id="GO:0046872">
    <property type="term" value="F:metal ion binding"/>
    <property type="evidence" value="ECO:0007669"/>
    <property type="project" value="UniProtKB-KW"/>
</dbReference>
<comment type="pathway">
    <text evidence="3">Sphingolipid metabolism.</text>
</comment>
<dbReference type="UniPathway" id="UPA00222"/>
<keyword evidence="15 16" id="KW-0472">Membrane</keyword>
<keyword evidence="7" id="KW-0349">Heme</keyword>
<dbReference type="InterPro" id="IPR001199">
    <property type="entry name" value="Cyt_B5-like_heme/steroid-bd"/>
</dbReference>
<comment type="pathway">
    <text evidence="2">Lipid metabolism; sphingolipid metabolism.</text>
</comment>
<feature type="domain" description="Cytochrome b5 heme-binding" evidence="17">
    <location>
        <begin position="4"/>
        <end position="80"/>
    </location>
</feature>
<feature type="transmembrane region" description="Helical" evidence="16">
    <location>
        <begin position="194"/>
        <end position="214"/>
    </location>
</feature>
<keyword evidence="13" id="KW-0408">Iron</keyword>
<accession>A0A8H5F897</accession>
<sequence length="534" mass="60391">MPPTTVWSRTEVADRILFGETLIIYQGHLLRISQKWLDAHPGGNLALLHFVGRDATDEIETNHHSQTLKLISNYSIGRVEGWVRHQQLDGMQRWQREASAHTGVTDCAKFGPTTAVLLVEEVQERGKSSTQPTVADIKPPPSNLSIYEQARQSKAYRELHQHIIDAGLYQCRYISGYGPEILRYCALAALSTTFYRSGWFITSSFFLGLFWHQIVFSTHDLGHIGVTHNRTIDRIVSIVIANWITGLSIGWWVQNHNVHHLVTNHPSHDPDIQYLPFFGISPVFLKNLWSTYYKRVMPLDAFAQILLGVQHKLFYVVLLLAGFNLYVLSYSYLCEKPFDTRRARGAGWAWALEVVGIVFFWCWFGRVLYGCGDWKIALGYLLVSHVVTSPLHVQLTLSHFSMPTTDLGPTESFPHRQLRTTSDVICSPAIEFLHGGLNLQVTHHLFPRLPRHNLRKASELVKAFAVEQGLDYAEFGFVQGNKNVLATLRGVADQVRIMGAAIKEEAKENVQARNGWIINDGSITVTAPTTKEAK</sequence>
<evidence type="ECO:0000256" key="2">
    <source>
        <dbReference type="ARBA" id="ARBA00004760"/>
    </source>
</evidence>
<reference evidence="18 19" key="1">
    <citation type="journal article" date="2020" name="ISME J.">
        <title>Uncovering the hidden diversity of litter-decomposition mechanisms in mushroom-forming fungi.</title>
        <authorList>
            <person name="Floudas D."/>
            <person name="Bentzer J."/>
            <person name="Ahren D."/>
            <person name="Johansson T."/>
            <person name="Persson P."/>
            <person name="Tunlid A."/>
        </authorList>
    </citation>
    <scope>NUCLEOTIDE SEQUENCE [LARGE SCALE GENOMIC DNA]</scope>
    <source>
        <strain evidence="18 19">CBS 101986</strain>
    </source>
</reference>
<evidence type="ECO:0000256" key="7">
    <source>
        <dbReference type="ARBA" id="ARBA00022617"/>
    </source>
</evidence>
<evidence type="ECO:0000313" key="18">
    <source>
        <dbReference type="EMBL" id="KAF5327445.1"/>
    </source>
</evidence>
<name>A0A8H5F897_9AGAR</name>
<dbReference type="GO" id="GO:0006665">
    <property type="term" value="P:sphingolipid metabolic process"/>
    <property type="evidence" value="ECO:0007669"/>
    <property type="project" value="UniProtKB-UniPathway"/>
</dbReference>
<dbReference type="Gene3D" id="3.10.120.10">
    <property type="entry name" value="Cytochrome b5-like heme/steroid binding domain"/>
    <property type="match status" value="1"/>
</dbReference>
<evidence type="ECO:0000259" key="17">
    <source>
        <dbReference type="PROSITE" id="PS50255"/>
    </source>
</evidence>
<evidence type="ECO:0000256" key="10">
    <source>
        <dbReference type="ARBA" id="ARBA00022919"/>
    </source>
</evidence>
<evidence type="ECO:0000256" key="9">
    <source>
        <dbReference type="ARBA" id="ARBA00022723"/>
    </source>
</evidence>
<comment type="caution">
    <text evidence="18">The sequence shown here is derived from an EMBL/GenBank/DDBJ whole genome shotgun (WGS) entry which is preliminary data.</text>
</comment>
<dbReference type="SUPFAM" id="SSF55856">
    <property type="entry name" value="Cytochrome b5-like heme/steroid binding domain"/>
    <property type="match status" value="1"/>
</dbReference>
<dbReference type="Pfam" id="PF00173">
    <property type="entry name" value="Cyt-b5"/>
    <property type="match status" value="1"/>
</dbReference>
<feature type="transmembrane region" description="Helical" evidence="16">
    <location>
        <begin position="345"/>
        <end position="364"/>
    </location>
</feature>
<evidence type="ECO:0000256" key="16">
    <source>
        <dbReference type="SAM" id="Phobius"/>
    </source>
</evidence>
<dbReference type="PANTHER" id="PTHR19353">
    <property type="entry name" value="FATTY ACID DESATURASE 2"/>
    <property type="match status" value="1"/>
</dbReference>
<feature type="transmembrane region" description="Helical" evidence="16">
    <location>
        <begin position="274"/>
        <end position="292"/>
    </location>
</feature>
<evidence type="ECO:0000256" key="4">
    <source>
        <dbReference type="ARBA" id="ARBA00009295"/>
    </source>
</evidence>
<evidence type="ECO:0000256" key="15">
    <source>
        <dbReference type="ARBA" id="ARBA00023136"/>
    </source>
</evidence>
<protein>
    <recommendedName>
        <fullName evidence="6">Delta 8-(E)-sphingolipid desaturase</fullName>
        <ecNumber evidence="5">1.14.19.18</ecNumber>
    </recommendedName>
</protein>
<dbReference type="AlphaFoldDB" id="A0A8H5F897"/>
<dbReference type="SMART" id="SM01117">
    <property type="entry name" value="Cyt-b5"/>
    <property type="match status" value="1"/>
</dbReference>
<dbReference type="Proteomes" id="UP000567179">
    <property type="component" value="Unassembled WGS sequence"/>
</dbReference>